<feature type="compositionally biased region" description="Gly residues" evidence="2">
    <location>
        <begin position="492"/>
        <end position="505"/>
    </location>
</feature>
<gene>
    <name evidence="3" type="ORF">FNF27_07945</name>
</gene>
<dbReference type="PANTHER" id="PTHR31935:SF1">
    <property type="entry name" value="COILED-COIL DOMAIN-CONTAINING PROTEIN 13"/>
    <property type="match status" value="1"/>
</dbReference>
<feature type="region of interest" description="Disordered" evidence="2">
    <location>
        <begin position="452"/>
        <end position="508"/>
    </location>
</feature>
<dbReference type="PANTHER" id="PTHR31935">
    <property type="entry name" value="COILED-COIL DOMAIN-CONTAINING PROTEIN 13"/>
    <property type="match status" value="1"/>
</dbReference>
<dbReference type="AlphaFoldDB" id="A0A5A8DHV9"/>
<feature type="region of interest" description="Disordered" evidence="2">
    <location>
        <begin position="1"/>
        <end position="57"/>
    </location>
</feature>
<feature type="compositionally biased region" description="Basic and acidic residues" evidence="2">
    <location>
        <begin position="634"/>
        <end position="651"/>
    </location>
</feature>
<keyword evidence="1" id="KW-0175">Coiled coil</keyword>
<evidence type="ECO:0000256" key="2">
    <source>
        <dbReference type="SAM" id="MobiDB-lite"/>
    </source>
</evidence>
<proteinExistence type="predicted"/>
<feature type="coiled-coil region" evidence="1">
    <location>
        <begin position="343"/>
        <end position="452"/>
    </location>
</feature>
<feature type="compositionally biased region" description="Low complexity" evidence="2">
    <location>
        <begin position="452"/>
        <end position="465"/>
    </location>
</feature>
<dbReference type="Proteomes" id="UP000322899">
    <property type="component" value="Unassembled WGS sequence"/>
</dbReference>
<feature type="coiled-coil region" evidence="1">
    <location>
        <begin position="513"/>
        <end position="575"/>
    </location>
</feature>
<feature type="compositionally biased region" description="Acidic residues" evidence="2">
    <location>
        <begin position="11"/>
        <end position="35"/>
    </location>
</feature>
<reference evidence="3 4" key="1">
    <citation type="submission" date="2019-07" db="EMBL/GenBank/DDBJ databases">
        <title>Genomes of Cafeteria roenbergensis.</title>
        <authorList>
            <person name="Fischer M.G."/>
            <person name="Hackl T."/>
            <person name="Roman M."/>
        </authorList>
    </citation>
    <scope>NUCLEOTIDE SEQUENCE [LARGE SCALE GENOMIC DNA]</scope>
    <source>
        <strain evidence="3 4">E4-10P</strain>
    </source>
</reference>
<evidence type="ECO:0000313" key="3">
    <source>
        <dbReference type="EMBL" id="KAA0163371.1"/>
    </source>
</evidence>
<dbReference type="InterPro" id="IPR038929">
    <property type="entry name" value="CCDC13"/>
</dbReference>
<name>A0A5A8DHV9_CAFRO</name>
<protein>
    <submittedName>
        <fullName evidence="3">Uncharacterized protein</fullName>
    </submittedName>
</protein>
<feature type="region of interest" description="Disordered" evidence="2">
    <location>
        <begin position="311"/>
        <end position="333"/>
    </location>
</feature>
<feature type="region of interest" description="Disordered" evidence="2">
    <location>
        <begin position="172"/>
        <end position="210"/>
    </location>
</feature>
<feature type="region of interest" description="Disordered" evidence="2">
    <location>
        <begin position="628"/>
        <end position="651"/>
    </location>
</feature>
<feature type="coiled-coil region" evidence="1">
    <location>
        <begin position="58"/>
        <end position="92"/>
    </location>
</feature>
<evidence type="ECO:0000256" key="1">
    <source>
        <dbReference type="SAM" id="Coils"/>
    </source>
</evidence>
<accession>A0A5A8DHV9</accession>
<sequence>MDDWKLQVDGGLDDGLEDGGYDDMDGPDMGPEDEGAAIRARYGVPQPARGAGAGMGWDESAAAELERLSRQNEQLVDRIAGKDVEIERLEQTLLAVQAPPGIDVGRMLDAAGGDAGADVRDAKIVDLAKRNRELARTVGKAKRAIADARRRAAEAEARAAAAEDEAASSAAAGAAAAGPAGQHGGSRTGSPAGGAEEELRRAQAQAKAARARIEGLQHRLDAAQAEAKAARRALAAEVGPGEELEAVLAAAGLASAAAAPGGSGRGDDGESVATGASGAGAGSPAKRRLGWRGRAQRIIKLKAKLAELQRNGVSQAGPGGGVSRPRAGQAPAAGVDDQARAVIGAMEGQRQRAAEELSEALEAEQASHADTQRRLDAARARVSSLQREAAQLREGARTLVDKSDVDDKLVAALRAERVSLQQQLSQGQARRLDAQEKLIRDLRAQLREAKAAAGAALPPGVPGRATNGVAAPASRAGLPRPESAASSSAAAGSGGDGGGSSGGRPGSASVRAMASLEVRVAAAEEAAAVEREAAAALRESRDRAEERCRLLERQADQYVAKFSALERRCRELEARVGAAPPVTDAVSLAAQLATSENERRALRGNSASAIAARDAEVARLREQCDALLARHRRGDAPADGGKRSTKEHERD</sequence>
<feature type="region of interest" description="Disordered" evidence="2">
    <location>
        <begin position="257"/>
        <end position="289"/>
    </location>
</feature>
<evidence type="ECO:0000313" key="4">
    <source>
        <dbReference type="Proteomes" id="UP000322899"/>
    </source>
</evidence>
<comment type="caution">
    <text evidence="3">The sequence shown here is derived from an EMBL/GenBank/DDBJ whole genome shotgun (WGS) entry which is preliminary data.</text>
</comment>
<organism evidence="3 4">
    <name type="scientific">Cafeteria roenbergensis</name>
    <name type="common">Marine flagellate</name>
    <dbReference type="NCBI Taxonomy" id="33653"/>
    <lineage>
        <taxon>Eukaryota</taxon>
        <taxon>Sar</taxon>
        <taxon>Stramenopiles</taxon>
        <taxon>Bigyra</taxon>
        <taxon>Opalozoa</taxon>
        <taxon>Bicosoecida</taxon>
        <taxon>Cafeteriaceae</taxon>
        <taxon>Cafeteria</taxon>
    </lineage>
</organism>
<dbReference type="EMBL" id="VLTO01000112">
    <property type="protein sequence ID" value="KAA0163371.1"/>
    <property type="molecule type" value="Genomic_DNA"/>
</dbReference>